<protein>
    <submittedName>
        <fullName evidence="2">Uncharacterized protein</fullName>
    </submittedName>
</protein>
<name>A0A445HKN4_GLYSO</name>
<accession>A0A445HKN4</accession>
<organism evidence="2 3">
    <name type="scientific">Glycine soja</name>
    <name type="common">Wild soybean</name>
    <dbReference type="NCBI Taxonomy" id="3848"/>
    <lineage>
        <taxon>Eukaryota</taxon>
        <taxon>Viridiplantae</taxon>
        <taxon>Streptophyta</taxon>
        <taxon>Embryophyta</taxon>
        <taxon>Tracheophyta</taxon>
        <taxon>Spermatophyta</taxon>
        <taxon>Magnoliopsida</taxon>
        <taxon>eudicotyledons</taxon>
        <taxon>Gunneridae</taxon>
        <taxon>Pentapetalae</taxon>
        <taxon>rosids</taxon>
        <taxon>fabids</taxon>
        <taxon>Fabales</taxon>
        <taxon>Fabaceae</taxon>
        <taxon>Papilionoideae</taxon>
        <taxon>50 kb inversion clade</taxon>
        <taxon>NPAAA clade</taxon>
        <taxon>indigoferoid/millettioid clade</taxon>
        <taxon>Phaseoleae</taxon>
        <taxon>Glycine</taxon>
        <taxon>Glycine subgen. Soja</taxon>
    </lineage>
</organism>
<gene>
    <name evidence="2" type="ORF">D0Y65_033359</name>
</gene>
<evidence type="ECO:0000313" key="2">
    <source>
        <dbReference type="EMBL" id="RZB74259.1"/>
    </source>
</evidence>
<evidence type="ECO:0000256" key="1">
    <source>
        <dbReference type="SAM" id="Phobius"/>
    </source>
</evidence>
<reference evidence="2 3" key="1">
    <citation type="submission" date="2018-09" db="EMBL/GenBank/DDBJ databases">
        <title>A high-quality reference genome of wild soybean provides a powerful tool to mine soybean genomes.</title>
        <authorList>
            <person name="Xie M."/>
            <person name="Chung C.Y.L."/>
            <person name="Li M.-W."/>
            <person name="Wong F.-L."/>
            <person name="Chan T.-F."/>
            <person name="Lam H.-M."/>
        </authorList>
    </citation>
    <scope>NUCLEOTIDE SEQUENCE [LARGE SCALE GENOMIC DNA]</scope>
    <source>
        <strain evidence="3">cv. W05</strain>
        <tissue evidence="2">Hypocotyl of etiolated seedlings</tissue>
    </source>
</reference>
<keyword evidence="3" id="KW-1185">Reference proteome</keyword>
<keyword evidence="1" id="KW-0812">Transmembrane</keyword>
<keyword evidence="1" id="KW-1133">Transmembrane helix</keyword>
<evidence type="ECO:0000313" key="3">
    <source>
        <dbReference type="Proteomes" id="UP000289340"/>
    </source>
</evidence>
<proteinExistence type="predicted"/>
<dbReference type="SMR" id="A0A445HKN4"/>
<dbReference type="Proteomes" id="UP000289340">
    <property type="component" value="Chromosome 12"/>
</dbReference>
<comment type="caution">
    <text evidence="2">The sequence shown here is derived from an EMBL/GenBank/DDBJ whole genome shotgun (WGS) entry which is preliminary data.</text>
</comment>
<dbReference type="AlphaFoldDB" id="A0A445HKN4"/>
<feature type="transmembrane region" description="Helical" evidence="1">
    <location>
        <begin position="144"/>
        <end position="164"/>
    </location>
</feature>
<keyword evidence="1" id="KW-0472">Membrane</keyword>
<dbReference type="EMBL" id="QZWG01000012">
    <property type="protein sequence ID" value="RZB74259.1"/>
    <property type="molecule type" value="Genomic_DNA"/>
</dbReference>
<sequence>MVALRCCKRCDNVRVWRKRRMAVLVGVMPTSLMAQGCRGPWFVCEKKCFVVERSCASDLEVEEVAGLAQDQIEWLRLICWEDLRSIVSKSKFFSFLCPNLSFYISQSFLLRLHLLYRSSHFIRPLYFDYNEACRIDLSPNRIDFFVTFIIFCRSFQIFFSYPLINSDDF</sequence>